<feature type="transmembrane region" description="Helical" evidence="1">
    <location>
        <begin position="143"/>
        <end position="161"/>
    </location>
</feature>
<evidence type="ECO:0000256" key="1">
    <source>
        <dbReference type="SAM" id="Phobius"/>
    </source>
</evidence>
<protein>
    <submittedName>
        <fullName evidence="2">Uncharacterized protein</fullName>
    </submittedName>
</protein>
<evidence type="ECO:0000313" key="3">
    <source>
        <dbReference type="Proteomes" id="UP001390339"/>
    </source>
</evidence>
<dbReference type="Proteomes" id="UP001390339">
    <property type="component" value="Unassembled WGS sequence"/>
</dbReference>
<dbReference type="EMBL" id="JAPCWZ010000005">
    <property type="protein sequence ID" value="KAK8862367.1"/>
    <property type="molecule type" value="Genomic_DNA"/>
</dbReference>
<keyword evidence="1" id="KW-0812">Transmembrane</keyword>
<accession>A0ABR2IFP4</accession>
<keyword evidence="1" id="KW-0472">Membrane</keyword>
<reference evidence="2 3" key="1">
    <citation type="journal article" date="2024" name="IMA Fungus">
        <title>Apiospora arundinis, a panoply of carbohydrate-active enzymes and secondary metabolites.</title>
        <authorList>
            <person name="Sorensen T."/>
            <person name="Petersen C."/>
            <person name="Muurmann A.T."/>
            <person name="Christiansen J.V."/>
            <person name="Brundto M.L."/>
            <person name="Overgaard C.K."/>
            <person name="Boysen A.T."/>
            <person name="Wollenberg R.D."/>
            <person name="Larsen T.O."/>
            <person name="Sorensen J.L."/>
            <person name="Nielsen K.L."/>
            <person name="Sondergaard T.E."/>
        </authorList>
    </citation>
    <scope>NUCLEOTIDE SEQUENCE [LARGE SCALE GENOMIC DNA]</scope>
    <source>
        <strain evidence="2 3">AAU 773</strain>
    </source>
</reference>
<proteinExistence type="predicted"/>
<name>A0ABR2IFP4_9PEZI</name>
<keyword evidence="3" id="KW-1185">Reference proteome</keyword>
<evidence type="ECO:0000313" key="2">
    <source>
        <dbReference type="EMBL" id="KAK8862367.1"/>
    </source>
</evidence>
<organism evidence="2 3">
    <name type="scientific">Apiospora arundinis</name>
    <dbReference type="NCBI Taxonomy" id="335852"/>
    <lineage>
        <taxon>Eukaryota</taxon>
        <taxon>Fungi</taxon>
        <taxon>Dikarya</taxon>
        <taxon>Ascomycota</taxon>
        <taxon>Pezizomycotina</taxon>
        <taxon>Sordariomycetes</taxon>
        <taxon>Xylariomycetidae</taxon>
        <taxon>Amphisphaeriales</taxon>
        <taxon>Apiosporaceae</taxon>
        <taxon>Apiospora</taxon>
    </lineage>
</organism>
<sequence>MDQQQPPSTTGYKNEWPVYPELRWGHELCPSPRLQPFAPFRNCQKPIPPPHRKTAAELAHEAREKAWVERQIYLTNLRGRNFSIIPEPEESESEQEAQAQEENRNMAIREYFSSAKQAWSAFLSKARDLVFDGLDFVAVLINWFYHLVIILTIIMFLASAFQDPVQILFGKLVALFKDDVEPEEVRYVLVQNYRSWSVAQQC</sequence>
<comment type="caution">
    <text evidence="2">The sequence shown here is derived from an EMBL/GenBank/DDBJ whole genome shotgun (WGS) entry which is preliminary data.</text>
</comment>
<gene>
    <name evidence="2" type="ORF">PGQ11_008602</name>
</gene>
<keyword evidence="1" id="KW-1133">Transmembrane helix</keyword>